<evidence type="ECO:0000313" key="2">
    <source>
        <dbReference type="Proteomes" id="UP001221757"/>
    </source>
</evidence>
<evidence type="ECO:0000313" key="1">
    <source>
        <dbReference type="EMBL" id="KAJ7679856.1"/>
    </source>
</evidence>
<sequence length="177" mass="19419">MTYLPSSDESWMDYTHAYDLAGHEAWAYEELKAKQGLCVPYFFGLQTIITPSNESAKVLILEYIRGLTLAAVAAAVTPEEGFHEDVVDSLNLGRQTVQEITEAGFIIADIRNPNFILNAPPGAERTVVLIDLYGMRGGRSDGEAVKTAQGAFHAVAQNYPGTGNRRGYPVLMMIKSY</sequence>
<protein>
    <recommendedName>
        <fullName evidence="3">Protein kinase domain-containing protein</fullName>
    </recommendedName>
</protein>
<comment type="caution">
    <text evidence="1">The sequence shown here is derived from an EMBL/GenBank/DDBJ whole genome shotgun (WGS) entry which is preliminary data.</text>
</comment>
<dbReference type="AlphaFoldDB" id="A0AAD7GBS6"/>
<organism evidence="1 2">
    <name type="scientific">Mycena rosella</name>
    <name type="common">Pink bonnet</name>
    <name type="synonym">Agaricus rosellus</name>
    <dbReference type="NCBI Taxonomy" id="1033263"/>
    <lineage>
        <taxon>Eukaryota</taxon>
        <taxon>Fungi</taxon>
        <taxon>Dikarya</taxon>
        <taxon>Basidiomycota</taxon>
        <taxon>Agaricomycotina</taxon>
        <taxon>Agaricomycetes</taxon>
        <taxon>Agaricomycetidae</taxon>
        <taxon>Agaricales</taxon>
        <taxon>Marasmiineae</taxon>
        <taxon>Mycenaceae</taxon>
        <taxon>Mycena</taxon>
    </lineage>
</organism>
<proteinExistence type="predicted"/>
<evidence type="ECO:0008006" key="3">
    <source>
        <dbReference type="Google" id="ProtNLM"/>
    </source>
</evidence>
<reference evidence="1" key="1">
    <citation type="submission" date="2023-03" db="EMBL/GenBank/DDBJ databases">
        <title>Massive genome expansion in bonnet fungi (Mycena s.s.) driven by repeated elements and novel gene families across ecological guilds.</title>
        <authorList>
            <consortium name="Lawrence Berkeley National Laboratory"/>
            <person name="Harder C.B."/>
            <person name="Miyauchi S."/>
            <person name="Viragh M."/>
            <person name="Kuo A."/>
            <person name="Thoen E."/>
            <person name="Andreopoulos B."/>
            <person name="Lu D."/>
            <person name="Skrede I."/>
            <person name="Drula E."/>
            <person name="Henrissat B."/>
            <person name="Morin E."/>
            <person name="Kohler A."/>
            <person name="Barry K."/>
            <person name="LaButti K."/>
            <person name="Morin E."/>
            <person name="Salamov A."/>
            <person name="Lipzen A."/>
            <person name="Mereny Z."/>
            <person name="Hegedus B."/>
            <person name="Baldrian P."/>
            <person name="Stursova M."/>
            <person name="Weitz H."/>
            <person name="Taylor A."/>
            <person name="Grigoriev I.V."/>
            <person name="Nagy L.G."/>
            <person name="Martin F."/>
            <person name="Kauserud H."/>
        </authorList>
    </citation>
    <scope>NUCLEOTIDE SEQUENCE</scope>
    <source>
        <strain evidence="1">CBHHK067</strain>
    </source>
</reference>
<dbReference type="EMBL" id="JARKIE010000127">
    <property type="protein sequence ID" value="KAJ7679856.1"/>
    <property type="molecule type" value="Genomic_DNA"/>
</dbReference>
<accession>A0AAD7GBS6</accession>
<keyword evidence="2" id="KW-1185">Reference proteome</keyword>
<gene>
    <name evidence="1" type="ORF">B0H17DRAFT_1206360</name>
</gene>
<dbReference type="Proteomes" id="UP001221757">
    <property type="component" value="Unassembled WGS sequence"/>
</dbReference>
<name>A0AAD7GBS6_MYCRO</name>